<feature type="domain" description="C3H1-type" evidence="7">
    <location>
        <begin position="116"/>
        <end position="144"/>
    </location>
</feature>
<evidence type="ECO:0000256" key="1">
    <source>
        <dbReference type="ARBA" id="ARBA00022723"/>
    </source>
</evidence>
<dbReference type="PANTHER" id="PTHR12547">
    <property type="entry name" value="CCCH ZINC FINGER/TIS11-RELATED"/>
    <property type="match status" value="1"/>
</dbReference>
<keyword evidence="3 5" id="KW-0863">Zinc-finger</keyword>
<organism evidence="8 9">
    <name type="scientific">Rhizopus azygosporus</name>
    <name type="common">Rhizopus microsporus var. azygosporus</name>
    <dbReference type="NCBI Taxonomy" id="86630"/>
    <lineage>
        <taxon>Eukaryota</taxon>
        <taxon>Fungi</taxon>
        <taxon>Fungi incertae sedis</taxon>
        <taxon>Mucoromycota</taxon>
        <taxon>Mucoromycotina</taxon>
        <taxon>Mucoromycetes</taxon>
        <taxon>Mucorales</taxon>
        <taxon>Mucorineae</taxon>
        <taxon>Rhizopodaceae</taxon>
        <taxon>Rhizopus</taxon>
    </lineage>
</organism>
<reference evidence="8 9" key="1">
    <citation type="journal article" date="2018" name="G3 (Bethesda)">
        <title>Phylogenetic and Phylogenomic Definition of Rhizopus Species.</title>
        <authorList>
            <person name="Gryganskyi A.P."/>
            <person name="Golan J."/>
            <person name="Dolatabadi S."/>
            <person name="Mondo S."/>
            <person name="Robb S."/>
            <person name="Idnurm A."/>
            <person name="Muszewska A."/>
            <person name="Steczkiewicz K."/>
            <person name="Masonjones S."/>
            <person name="Liao H.L."/>
            <person name="Gajdeczka M.T."/>
            <person name="Anike F."/>
            <person name="Vuek A."/>
            <person name="Anishchenko I.M."/>
            <person name="Voigt K."/>
            <person name="de Hoog G.S."/>
            <person name="Smith M.E."/>
            <person name="Heitman J."/>
            <person name="Vilgalys R."/>
            <person name="Stajich J.E."/>
        </authorList>
    </citation>
    <scope>NUCLEOTIDE SEQUENCE [LARGE SCALE GENOMIC DNA]</scope>
    <source>
        <strain evidence="8 9">CBS 357.93</strain>
    </source>
</reference>
<keyword evidence="9" id="KW-1185">Reference proteome</keyword>
<dbReference type="GO" id="GO:0003729">
    <property type="term" value="F:mRNA binding"/>
    <property type="evidence" value="ECO:0007669"/>
    <property type="project" value="InterPro"/>
</dbReference>
<dbReference type="PANTHER" id="PTHR12547:SF18">
    <property type="entry name" value="PROTEIN TIS11"/>
    <property type="match status" value="1"/>
</dbReference>
<name>A0A367KH64_RHIAZ</name>
<dbReference type="InterPro" id="IPR000571">
    <property type="entry name" value="Znf_CCCH"/>
</dbReference>
<evidence type="ECO:0000313" key="9">
    <source>
        <dbReference type="Proteomes" id="UP000252139"/>
    </source>
</evidence>
<gene>
    <name evidence="8" type="primary">ZFP36_2</name>
    <name evidence="8" type="ORF">CU097_015615</name>
</gene>
<dbReference type="InterPro" id="IPR036855">
    <property type="entry name" value="Znf_CCCH_sf"/>
</dbReference>
<dbReference type="SUPFAM" id="SSF90229">
    <property type="entry name" value="CCCH zinc finger"/>
    <property type="match status" value="2"/>
</dbReference>
<dbReference type="EMBL" id="PJQL01000021">
    <property type="protein sequence ID" value="RCI01192.1"/>
    <property type="molecule type" value="Genomic_DNA"/>
</dbReference>
<dbReference type="OrthoDB" id="410307at2759"/>
<dbReference type="InterPro" id="IPR045877">
    <property type="entry name" value="ZFP36-like"/>
</dbReference>
<proteinExistence type="predicted"/>
<sequence>MSSFPLTNSMDLTSRSSFEFENCMDKSIKSSPMMNDLNTCFSEEEESDSTNSTNSLENNHKRFNKAVLKKREVKLNKKDELDSDNDSLIEYSKNTKKTKNTKKQQSSETEKKQKSLYKTELCRNWEETGQCRYGLKCQYAHGAQDLREIERHPKYKTQKCRTFHKTGACPYGSRCTFRHFSLPGDDAKIKEENDKMGSVTGTSATTTTSTLSTTVFRGTESSKREPMVFPSAFTENLKMFQPNQWYNDASFPFATTATTIPPTLGDQPLKRNYSPFVDYEDSLLPSNAESLLPHQLLFDLDSPDVEEQMKHCPLRNYVSQIPSYQHTTINTTNTNDTLCKSLFRPWLI</sequence>
<feature type="zinc finger region" description="C3H1-type" evidence="5">
    <location>
        <begin position="154"/>
        <end position="182"/>
    </location>
</feature>
<protein>
    <submittedName>
        <fullName evidence="8">mRNA decay activator protein zfp36</fullName>
    </submittedName>
</protein>
<evidence type="ECO:0000256" key="6">
    <source>
        <dbReference type="SAM" id="MobiDB-lite"/>
    </source>
</evidence>
<dbReference type="Pfam" id="PF00642">
    <property type="entry name" value="zf-CCCH"/>
    <property type="match status" value="2"/>
</dbReference>
<evidence type="ECO:0000256" key="4">
    <source>
        <dbReference type="ARBA" id="ARBA00022833"/>
    </source>
</evidence>
<keyword evidence="4 5" id="KW-0862">Zinc</keyword>
<feature type="region of interest" description="Disordered" evidence="6">
    <location>
        <begin position="92"/>
        <end position="113"/>
    </location>
</feature>
<evidence type="ECO:0000256" key="3">
    <source>
        <dbReference type="ARBA" id="ARBA00022771"/>
    </source>
</evidence>
<dbReference type="STRING" id="86630.A0A367KH64"/>
<dbReference type="SMART" id="SM00356">
    <property type="entry name" value="ZnF_C3H1"/>
    <property type="match status" value="2"/>
</dbReference>
<dbReference type="FunFam" id="4.10.1000.10:FF:000002">
    <property type="entry name" value="Zinc finger protein 36, C3H1 type-like 1"/>
    <property type="match status" value="1"/>
</dbReference>
<accession>A0A367KH64</accession>
<dbReference type="PROSITE" id="PS50103">
    <property type="entry name" value="ZF_C3H1"/>
    <property type="match status" value="2"/>
</dbReference>
<dbReference type="FunFam" id="4.10.1000.10:FF:000001">
    <property type="entry name" value="zinc finger CCCH domain-containing protein 15-like"/>
    <property type="match status" value="1"/>
</dbReference>
<keyword evidence="1 5" id="KW-0479">Metal-binding</keyword>
<evidence type="ECO:0000256" key="5">
    <source>
        <dbReference type="PROSITE-ProRule" id="PRU00723"/>
    </source>
</evidence>
<dbReference type="Proteomes" id="UP000252139">
    <property type="component" value="Unassembled WGS sequence"/>
</dbReference>
<dbReference type="AlphaFoldDB" id="A0A367KH64"/>
<evidence type="ECO:0000256" key="2">
    <source>
        <dbReference type="ARBA" id="ARBA00022737"/>
    </source>
</evidence>
<feature type="domain" description="C3H1-type" evidence="7">
    <location>
        <begin position="154"/>
        <end position="182"/>
    </location>
</feature>
<keyword evidence="2" id="KW-0677">Repeat</keyword>
<comment type="caution">
    <text evidence="8">The sequence shown here is derived from an EMBL/GenBank/DDBJ whole genome shotgun (WGS) entry which is preliminary data.</text>
</comment>
<evidence type="ECO:0000259" key="7">
    <source>
        <dbReference type="PROSITE" id="PS50103"/>
    </source>
</evidence>
<feature type="zinc finger region" description="C3H1-type" evidence="5">
    <location>
        <begin position="116"/>
        <end position="144"/>
    </location>
</feature>
<evidence type="ECO:0000313" key="8">
    <source>
        <dbReference type="EMBL" id="RCI01192.1"/>
    </source>
</evidence>
<dbReference type="GO" id="GO:0008270">
    <property type="term" value="F:zinc ion binding"/>
    <property type="evidence" value="ECO:0007669"/>
    <property type="project" value="UniProtKB-KW"/>
</dbReference>
<dbReference type="Gene3D" id="4.10.1000.10">
    <property type="entry name" value="Zinc finger, CCCH-type"/>
    <property type="match status" value="2"/>
</dbReference>